<feature type="transmembrane region" description="Helical" evidence="1">
    <location>
        <begin position="319"/>
        <end position="340"/>
    </location>
</feature>
<dbReference type="Proteomes" id="UP000886833">
    <property type="component" value="Unassembled WGS sequence"/>
</dbReference>
<dbReference type="AlphaFoldDB" id="A0A9D1KAD3"/>
<reference evidence="2" key="1">
    <citation type="submission" date="2020-10" db="EMBL/GenBank/DDBJ databases">
        <authorList>
            <person name="Gilroy R."/>
        </authorList>
    </citation>
    <scope>NUCLEOTIDE SEQUENCE</scope>
    <source>
        <strain evidence="2">CHK195-26880</strain>
    </source>
</reference>
<feature type="transmembrane region" description="Helical" evidence="1">
    <location>
        <begin position="281"/>
        <end position="299"/>
    </location>
</feature>
<feature type="transmembrane region" description="Helical" evidence="1">
    <location>
        <begin position="24"/>
        <end position="45"/>
    </location>
</feature>
<feature type="transmembrane region" description="Helical" evidence="1">
    <location>
        <begin position="90"/>
        <end position="110"/>
    </location>
</feature>
<feature type="transmembrane region" description="Helical" evidence="1">
    <location>
        <begin position="352"/>
        <end position="373"/>
    </location>
</feature>
<protein>
    <submittedName>
        <fullName evidence="2">Uncharacterized protein</fullName>
    </submittedName>
</protein>
<feature type="transmembrane region" description="Helical" evidence="1">
    <location>
        <begin position="252"/>
        <end position="274"/>
    </location>
</feature>
<reference evidence="2" key="2">
    <citation type="journal article" date="2021" name="PeerJ">
        <title>Extensive microbial diversity within the chicken gut microbiome revealed by metagenomics and culture.</title>
        <authorList>
            <person name="Gilroy R."/>
            <person name="Ravi A."/>
            <person name="Getino M."/>
            <person name="Pursley I."/>
            <person name="Horton D.L."/>
            <person name="Alikhan N.F."/>
            <person name="Baker D."/>
            <person name="Gharbi K."/>
            <person name="Hall N."/>
            <person name="Watson M."/>
            <person name="Adriaenssens E.M."/>
            <person name="Foster-Nyarko E."/>
            <person name="Jarju S."/>
            <person name="Secka A."/>
            <person name="Antonio M."/>
            <person name="Oren A."/>
            <person name="Chaudhuri R.R."/>
            <person name="La Ragione R."/>
            <person name="Hildebrand F."/>
            <person name="Pallen M.J."/>
        </authorList>
    </citation>
    <scope>NUCLEOTIDE SEQUENCE</scope>
    <source>
        <strain evidence="2">CHK195-26880</strain>
    </source>
</reference>
<accession>A0A9D1KAD3</accession>
<proteinExistence type="predicted"/>
<dbReference type="EMBL" id="DVKQ01000011">
    <property type="protein sequence ID" value="HIT37108.1"/>
    <property type="molecule type" value="Genomic_DNA"/>
</dbReference>
<evidence type="ECO:0000256" key="1">
    <source>
        <dbReference type="SAM" id="Phobius"/>
    </source>
</evidence>
<sequence length="690" mass="74650">MNFFGDPNFLNDALRSIFSGLDSLGYFLLDAVYNIFFTVANANIFQGVTINIFYERVQLILGVFMIFKLSITLLQIIINPDMYKDKQKGAGSLVTRIAVILVLLTLIVPIENVPNTENSLNEQISSNGILFGFLYQIQNTVIKDNVLGKLVLGSNVDSTEGTGTELDNMGDVGSQLAATVAKAFIKPTLSSSADEDNITAMKGNDGNSYQENIACNGGEADPYFNSSLTAGTLINHINDTCDSDDDGEVYVFNYAIIGGLICSLIMVFIILGFTIDVAVRAVKLAILRLIAPIPIISYIDPSQGKDGAFNNWVKTLTSTYLSLFVRLIIIYFGAYLIILLTNNSDDFSILQTSTSVFTSFFATIFIIIGILMFMKDAPKFFQDMLGIKGDGKLFSGIGTILGAAALTGGLVGSVATGVRAGWAEGQEFRDKSEKGTPARYLRNAWTGIGAGVAGLTSGVGGLVTGGRALATADKKVPSSVMSAMQKRNAMRASHSTALGRLSSEAYGMFTGRTLAEKDKQALEVNQAAVKQMQEWKSFTEGEAKKKGDFGYSKYGIYSATDGRTQIRAFNYERLVAAMNAKDSSGNFKYGGLQYNVRDFDANVMGEILKSQNSRYVKAVFDGTEDNPGVLSNWELAKKALADADIDYKGEYLDPMVIGPTIGVASSKAQEMQTGMKHIKHIANHNANKSK</sequence>
<organism evidence="2 3">
    <name type="scientific">Candidatus Onthousia faecipullorum</name>
    <dbReference type="NCBI Taxonomy" id="2840887"/>
    <lineage>
        <taxon>Bacteria</taxon>
        <taxon>Bacillati</taxon>
        <taxon>Bacillota</taxon>
        <taxon>Bacilli</taxon>
        <taxon>Candidatus Onthousia</taxon>
    </lineage>
</organism>
<dbReference type="Pfam" id="PF19597">
    <property type="entry name" value="TrbL_4"/>
    <property type="match status" value="1"/>
</dbReference>
<evidence type="ECO:0000313" key="3">
    <source>
        <dbReference type="Proteomes" id="UP000886833"/>
    </source>
</evidence>
<gene>
    <name evidence="2" type="ORF">IAB59_01345</name>
</gene>
<keyword evidence="1" id="KW-0812">Transmembrane</keyword>
<comment type="caution">
    <text evidence="2">The sequence shown here is derived from an EMBL/GenBank/DDBJ whole genome shotgun (WGS) entry which is preliminary data.</text>
</comment>
<feature type="transmembrane region" description="Helical" evidence="1">
    <location>
        <begin position="393"/>
        <end position="422"/>
    </location>
</feature>
<evidence type="ECO:0000313" key="2">
    <source>
        <dbReference type="EMBL" id="HIT37108.1"/>
    </source>
</evidence>
<keyword evidence="1" id="KW-0472">Membrane</keyword>
<feature type="transmembrane region" description="Helical" evidence="1">
    <location>
        <begin position="57"/>
        <end position="78"/>
    </location>
</feature>
<name>A0A9D1KAD3_9FIRM</name>
<keyword evidence="1" id="KW-1133">Transmembrane helix</keyword>
<dbReference type="InterPro" id="IPR046084">
    <property type="entry name" value="TrbL_4"/>
</dbReference>